<evidence type="ECO:0000313" key="1">
    <source>
        <dbReference type="EMBL" id="KAG7170122.1"/>
    </source>
</evidence>
<name>A0A8J5N0K3_HOMAM</name>
<dbReference type="Proteomes" id="UP000747542">
    <property type="component" value="Unassembled WGS sequence"/>
</dbReference>
<dbReference type="EMBL" id="JAHLQT010014894">
    <property type="protein sequence ID" value="KAG7170122.1"/>
    <property type="molecule type" value="Genomic_DNA"/>
</dbReference>
<dbReference type="AlphaFoldDB" id="A0A8J5N0K3"/>
<evidence type="ECO:0000313" key="2">
    <source>
        <dbReference type="Proteomes" id="UP000747542"/>
    </source>
</evidence>
<proteinExistence type="predicted"/>
<comment type="caution">
    <text evidence="1">The sequence shown here is derived from an EMBL/GenBank/DDBJ whole genome shotgun (WGS) entry which is preliminary data.</text>
</comment>
<reference evidence="1" key="1">
    <citation type="journal article" date="2021" name="Sci. Adv.">
        <title>The American lobster genome reveals insights on longevity, neural, and immune adaptations.</title>
        <authorList>
            <person name="Polinski J.M."/>
            <person name="Zimin A.V."/>
            <person name="Clark K.F."/>
            <person name="Kohn A.B."/>
            <person name="Sadowski N."/>
            <person name="Timp W."/>
            <person name="Ptitsyn A."/>
            <person name="Khanna P."/>
            <person name="Romanova D.Y."/>
            <person name="Williams P."/>
            <person name="Greenwood S.J."/>
            <person name="Moroz L.L."/>
            <person name="Walt D.R."/>
            <person name="Bodnar A.G."/>
        </authorList>
    </citation>
    <scope>NUCLEOTIDE SEQUENCE</scope>
    <source>
        <strain evidence="1">GMGI-L3</strain>
    </source>
</reference>
<organism evidence="1 2">
    <name type="scientific">Homarus americanus</name>
    <name type="common">American lobster</name>
    <dbReference type="NCBI Taxonomy" id="6706"/>
    <lineage>
        <taxon>Eukaryota</taxon>
        <taxon>Metazoa</taxon>
        <taxon>Ecdysozoa</taxon>
        <taxon>Arthropoda</taxon>
        <taxon>Crustacea</taxon>
        <taxon>Multicrustacea</taxon>
        <taxon>Malacostraca</taxon>
        <taxon>Eumalacostraca</taxon>
        <taxon>Eucarida</taxon>
        <taxon>Decapoda</taxon>
        <taxon>Pleocyemata</taxon>
        <taxon>Astacidea</taxon>
        <taxon>Nephropoidea</taxon>
        <taxon>Nephropidae</taxon>
        <taxon>Homarus</taxon>
    </lineage>
</organism>
<keyword evidence="2" id="KW-1185">Reference proteome</keyword>
<sequence length="77" mass="8346">MAVGQCLESVQVGAGGSTMVDTDRMITDCVGRCSALLLASVTTAPRYHCQIPRTLNLSRFHHRRDTSSSLLQLVNTP</sequence>
<protein>
    <submittedName>
        <fullName evidence="1">Uncharacterized protein</fullName>
    </submittedName>
</protein>
<gene>
    <name evidence="1" type="ORF">Hamer_G012361</name>
</gene>
<accession>A0A8J5N0K3</accession>